<dbReference type="Pfam" id="PF14534">
    <property type="entry name" value="DUF4440"/>
    <property type="match status" value="1"/>
</dbReference>
<dbReference type="OrthoDB" id="2865667at2759"/>
<gene>
    <name evidence="2" type="ORF">TI39_contig593g00012</name>
</gene>
<evidence type="ECO:0000313" key="2">
    <source>
        <dbReference type="EMBL" id="KJX96976.1"/>
    </source>
</evidence>
<proteinExistence type="predicted"/>
<protein>
    <recommendedName>
        <fullName evidence="1">DUF4440 domain-containing protein</fullName>
    </recommendedName>
</protein>
<dbReference type="Proteomes" id="UP000033647">
    <property type="component" value="Unassembled WGS sequence"/>
</dbReference>
<dbReference type="Gene3D" id="3.10.450.50">
    <property type="match status" value="1"/>
</dbReference>
<accession>A0A0F4GHX9</accession>
<dbReference type="SUPFAM" id="SSF54427">
    <property type="entry name" value="NTF2-like"/>
    <property type="match status" value="1"/>
</dbReference>
<evidence type="ECO:0000259" key="1">
    <source>
        <dbReference type="Pfam" id="PF14534"/>
    </source>
</evidence>
<reference evidence="2 3" key="1">
    <citation type="submission" date="2015-03" db="EMBL/GenBank/DDBJ databases">
        <title>RNA-seq based gene annotation and comparative genomics of four Zymoseptoria species reveal species-specific pathogenicity related genes and transposable element activity.</title>
        <authorList>
            <person name="Grandaubert J."/>
            <person name="Bhattacharyya A."/>
            <person name="Stukenbrock E.H."/>
        </authorList>
    </citation>
    <scope>NUCLEOTIDE SEQUENCE [LARGE SCALE GENOMIC DNA]</scope>
    <source>
        <strain evidence="2 3">Zb18110</strain>
    </source>
</reference>
<comment type="caution">
    <text evidence="2">The sequence shown here is derived from an EMBL/GenBank/DDBJ whole genome shotgun (WGS) entry which is preliminary data.</text>
</comment>
<dbReference type="EMBL" id="LAFY01000585">
    <property type="protein sequence ID" value="KJX96976.1"/>
    <property type="molecule type" value="Genomic_DNA"/>
</dbReference>
<sequence length="167" mass="18758">MRYSNTESHTFLSLSPILPQRHRSEAKQVLGATTMTSDSLYDQILDLEEQTWEALQSDGAALTPFLTKDAIFQFPMGLKVTAHTEPTVEEILHSSAFVPWKTFKLSKVDVTHVGPEGAVISYRAIATRASADPRDDQEATFDALCSSVWRLEAGKWMMCFHQQTMYA</sequence>
<name>A0A0F4GHX9_9PEZI</name>
<dbReference type="InterPro" id="IPR032710">
    <property type="entry name" value="NTF2-like_dom_sf"/>
</dbReference>
<feature type="domain" description="DUF4440" evidence="1">
    <location>
        <begin position="44"/>
        <end position="158"/>
    </location>
</feature>
<evidence type="ECO:0000313" key="3">
    <source>
        <dbReference type="Proteomes" id="UP000033647"/>
    </source>
</evidence>
<organism evidence="2 3">
    <name type="scientific">Zymoseptoria brevis</name>
    <dbReference type="NCBI Taxonomy" id="1047168"/>
    <lineage>
        <taxon>Eukaryota</taxon>
        <taxon>Fungi</taxon>
        <taxon>Dikarya</taxon>
        <taxon>Ascomycota</taxon>
        <taxon>Pezizomycotina</taxon>
        <taxon>Dothideomycetes</taxon>
        <taxon>Dothideomycetidae</taxon>
        <taxon>Mycosphaerellales</taxon>
        <taxon>Mycosphaerellaceae</taxon>
        <taxon>Zymoseptoria</taxon>
    </lineage>
</organism>
<keyword evidence="3" id="KW-1185">Reference proteome</keyword>
<dbReference type="InterPro" id="IPR027843">
    <property type="entry name" value="DUF4440"/>
</dbReference>
<dbReference type="AlphaFoldDB" id="A0A0F4GHX9"/>